<feature type="compositionally biased region" description="Basic and acidic residues" evidence="1">
    <location>
        <begin position="129"/>
        <end position="145"/>
    </location>
</feature>
<evidence type="ECO:0000313" key="3">
    <source>
        <dbReference type="EMBL" id="KAK3035483.1"/>
    </source>
</evidence>
<feature type="compositionally biased region" description="Polar residues" evidence="1">
    <location>
        <begin position="106"/>
        <end position="126"/>
    </location>
</feature>
<accession>A0AA88X221</accession>
<organism evidence="3 4">
    <name type="scientific">Escallonia herrerae</name>
    <dbReference type="NCBI Taxonomy" id="1293975"/>
    <lineage>
        <taxon>Eukaryota</taxon>
        <taxon>Viridiplantae</taxon>
        <taxon>Streptophyta</taxon>
        <taxon>Embryophyta</taxon>
        <taxon>Tracheophyta</taxon>
        <taxon>Spermatophyta</taxon>
        <taxon>Magnoliopsida</taxon>
        <taxon>eudicotyledons</taxon>
        <taxon>Gunneridae</taxon>
        <taxon>Pentapetalae</taxon>
        <taxon>asterids</taxon>
        <taxon>campanulids</taxon>
        <taxon>Escalloniales</taxon>
        <taxon>Escalloniaceae</taxon>
        <taxon>Escallonia</taxon>
    </lineage>
</organism>
<sequence length="450" mass="50788">MGTKLGTLLGQSACPRQSPWFPSALHEHNEDGVGHSAWVECSAKFCLRQSPWFPSALHKHNEDGVGHSAQVAPWFLRALSEHNEDKVGHSARLFEEVIKCSSSSSTGRALTSRNEAGPSNPQSSQPLPRRNELGELKDKVEDKETPQPWFTADDKRNKMTKEKLEAFLKEYPLPKGCIARGPELQEPANYGTDWETGIYEEQLKSGYRLSLHPFALKVFDHYKIVPGQLMPNGWRKLVGLVYLVETSGYNVDPTDFLKVFFELCFVKGVASNIDCGSDKALKSAFLGALQKVKGKRKEKTPFVKQPPAPKRTKVNLIDPHPRVIEGVSIDKDPIFLPRRTNKQVSILEKRLQRSKRKEAEAKEKGIQDYLDGNVGDEWLKKRTEDGLEIYELGFQKAKEIFAQRFPDIPLDYFIMPTFRFLSGETVMPSKAEDVTSQIEKDDHPGATLEP</sequence>
<feature type="domain" description="Transposase (putative) gypsy type" evidence="2">
    <location>
        <begin position="200"/>
        <end position="246"/>
    </location>
</feature>
<keyword evidence="4" id="KW-1185">Reference proteome</keyword>
<feature type="compositionally biased region" description="Basic and acidic residues" evidence="1">
    <location>
        <begin position="431"/>
        <end position="444"/>
    </location>
</feature>
<evidence type="ECO:0000259" key="2">
    <source>
        <dbReference type="Pfam" id="PF04195"/>
    </source>
</evidence>
<evidence type="ECO:0000256" key="1">
    <source>
        <dbReference type="SAM" id="MobiDB-lite"/>
    </source>
</evidence>
<evidence type="ECO:0000313" key="4">
    <source>
        <dbReference type="Proteomes" id="UP001188597"/>
    </source>
</evidence>
<feature type="region of interest" description="Disordered" evidence="1">
    <location>
        <begin position="431"/>
        <end position="450"/>
    </location>
</feature>
<gene>
    <name evidence="3" type="ORF">RJ639_034453</name>
</gene>
<dbReference type="EMBL" id="JAVXUP010000173">
    <property type="protein sequence ID" value="KAK3035483.1"/>
    <property type="molecule type" value="Genomic_DNA"/>
</dbReference>
<dbReference type="AlphaFoldDB" id="A0AA88X221"/>
<dbReference type="InterPro" id="IPR007321">
    <property type="entry name" value="Transposase_28"/>
</dbReference>
<comment type="caution">
    <text evidence="3">The sequence shown here is derived from an EMBL/GenBank/DDBJ whole genome shotgun (WGS) entry which is preliminary data.</text>
</comment>
<reference evidence="3" key="1">
    <citation type="submission" date="2022-12" db="EMBL/GenBank/DDBJ databases">
        <title>Draft genome assemblies for two species of Escallonia (Escalloniales).</title>
        <authorList>
            <person name="Chanderbali A."/>
            <person name="Dervinis C."/>
            <person name="Anghel I."/>
            <person name="Soltis D."/>
            <person name="Soltis P."/>
            <person name="Zapata F."/>
        </authorList>
    </citation>
    <scope>NUCLEOTIDE SEQUENCE</scope>
    <source>
        <strain evidence="3">UCBG64.0493</strain>
        <tissue evidence="3">Leaf</tissue>
    </source>
</reference>
<name>A0AA88X221_9ASTE</name>
<dbReference type="Proteomes" id="UP001188597">
    <property type="component" value="Unassembled WGS sequence"/>
</dbReference>
<feature type="region of interest" description="Disordered" evidence="1">
    <location>
        <begin position="105"/>
        <end position="155"/>
    </location>
</feature>
<proteinExistence type="predicted"/>
<dbReference type="Pfam" id="PF04195">
    <property type="entry name" value="Transposase_28"/>
    <property type="match status" value="1"/>
</dbReference>
<protein>
    <recommendedName>
        <fullName evidence="2">Transposase (putative) gypsy type domain-containing protein</fullName>
    </recommendedName>
</protein>